<evidence type="ECO:0000256" key="7">
    <source>
        <dbReference type="SAM" id="Phobius"/>
    </source>
</evidence>
<dbReference type="Pfam" id="PF05977">
    <property type="entry name" value="MFS_3"/>
    <property type="match status" value="1"/>
</dbReference>
<dbReference type="AlphaFoldDB" id="A0A956RNR9"/>
<accession>A0A956RNR9</accession>
<dbReference type="InterPro" id="IPR020846">
    <property type="entry name" value="MFS_dom"/>
</dbReference>
<feature type="transmembrane region" description="Helical" evidence="7">
    <location>
        <begin position="297"/>
        <end position="313"/>
    </location>
</feature>
<dbReference type="PANTHER" id="PTHR23513:SF6">
    <property type="entry name" value="MAJOR FACILITATOR SUPERFAMILY ASSOCIATED DOMAIN-CONTAINING PROTEIN"/>
    <property type="match status" value="1"/>
</dbReference>
<dbReference type="InterPro" id="IPR036259">
    <property type="entry name" value="MFS_trans_sf"/>
</dbReference>
<reference evidence="9" key="2">
    <citation type="journal article" date="2021" name="Microbiome">
        <title>Successional dynamics and alternative stable states in a saline activated sludge microbial community over 9 years.</title>
        <authorList>
            <person name="Wang Y."/>
            <person name="Ye J."/>
            <person name="Ju F."/>
            <person name="Liu L."/>
            <person name="Boyd J.A."/>
            <person name="Deng Y."/>
            <person name="Parks D.H."/>
            <person name="Jiang X."/>
            <person name="Yin X."/>
            <person name="Woodcroft B.J."/>
            <person name="Tyson G.W."/>
            <person name="Hugenholtz P."/>
            <person name="Polz M.F."/>
            <person name="Zhang T."/>
        </authorList>
    </citation>
    <scope>NUCLEOTIDE SEQUENCE</scope>
    <source>
        <strain evidence="9">HKST-UBA01</strain>
    </source>
</reference>
<keyword evidence="2" id="KW-0813">Transport</keyword>
<gene>
    <name evidence="9" type="ORF">KC729_04900</name>
</gene>
<organism evidence="9 10">
    <name type="scientific">Eiseniibacteriota bacterium</name>
    <dbReference type="NCBI Taxonomy" id="2212470"/>
    <lineage>
        <taxon>Bacteria</taxon>
        <taxon>Candidatus Eiseniibacteriota</taxon>
    </lineage>
</organism>
<feature type="transmembrane region" description="Helical" evidence="7">
    <location>
        <begin position="51"/>
        <end position="77"/>
    </location>
</feature>
<feature type="transmembrane region" description="Helical" evidence="7">
    <location>
        <begin position="266"/>
        <end position="290"/>
    </location>
</feature>
<feature type="transmembrane region" description="Helical" evidence="7">
    <location>
        <begin position="319"/>
        <end position="338"/>
    </location>
</feature>
<sequence length="420" mass="43912">MSRSLDLDRYRQTLALPAFRRFWVGFTLSSFGDGMTRVALTWWVWETTKSAEALALLTLAYSGPVIFGGVLAGWLLDRFDRRQVLQIDNALRGVIVATVPILYVAGALELWHAYVVAAVYGSLFMISLAGGPTVIPQLVPQELLPTANALEMLSFTIGSVAGPPLAGLLAGAFGAPNVLLVDAVTYACFVVALAGVPSLRPSTIEAGGPSARRSTVSIRDAAGFVFRSPILRSTTLMYMVVNIGSGLMSVWLPILADRTLGGGAELYGLLLGVIGAGEVASALVSGAITLPVTFGRAICLALVLGGVSIAVLLPADQVVLVAAALALYGLFTGPLTIWAQTLRMRIIPGEMRGRVFALLRTMMQGTLPAGGVLGGWLVVVSSVPAAVAITAGALIVPGLLGFRVPELQRDEDEASVSVGL</sequence>
<keyword evidence="5 7" id="KW-1133">Transmembrane helix</keyword>
<dbReference type="CDD" id="cd06173">
    <property type="entry name" value="MFS_MefA_like"/>
    <property type="match status" value="1"/>
</dbReference>
<feature type="transmembrane region" description="Helical" evidence="7">
    <location>
        <begin position="89"/>
        <end position="105"/>
    </location>
</feature>
<evidence type="ECO:0000256" key="6">
    <source>
        <dbReference type="ARBA" id="ARBA00023136"/>
    </source>
</evidence>
<feature type="transmembrane region" description="Helical" evidence="7">
    <location>
        <begin position="21"/>
        <end position="45"/>
    </location>
</feature>
<dbReference type="Gene3D" id="1.20.1250.20">
    <property type="entry name" value="MFS general substrate transporter like domains"/>
    <property type="match status" value="1"/>
</dbReference>
<dbReference type="Proteomes" id="UP000697710">
    <property type="component" value="Unassembled WGS sequence"/>
</dbReference>
<evidence type="ECO:0000256" key="5">
    <source>
        <dbReference type="ARBA" id="ARBA00022989"/>
    </source>
</evidence>
<dbReference type="InterPro" id="IPR010290">
    <property type="entry name" value="TM_effector"/>
</dbReference>
<dbReference type="GO" id="GO:0005886">
    <property type="term" value="C:plasma membrane"/>
    <property type="evidence" value="ECO:0007669"/>
    <property type="project" value="UniProtKB-SubCell"/>
</dbReference>
<keyword evidence="4 7" id="KW-0812">Transmembrane</keyword>
<evidence type="ECO:0000256" key="1">
    <source>
        <dbReference type="ARBA" id="ARBA00004651"/>
    </source>
</evidence>
<dbReference type="PROSITE" id="PS50850">
    <property type="entry name" value="MFS"/>
    <property type="match status" value="1"/>
</dbReference>
<comment type="caution">
    <text evidence="9">The sequence shown here is derived from an EMBL/GenBank/DDBJ whole genome shotgun (WGS) entry which is preliminary data.</text>
</comment>
<reference evidence="9" key="1">
    <citation type="submission" date="2020-04" db="EMBL/GenBank/DDBJ databases">
        <authorList>
            <person name="Zhang T."/>
        </authorList>
    </citation>
    <scope>NUCLEOTIDE SEQUENCE</scope>
    <source>
        <strain evidence="9">HKST-UBA01</strain>
    </source>
</reference>
<evidence type="ECO:0000256" key="4">
    <source>
        <dbReference type="ARBA" id="ARBA00022692"/>
    </source>
</evidence>
<evidence type="ECO:0000256" key="3">
    <source>
        <dbReference type="ARBA" id="ARBA00022475"/>
    </source>
</evidence>
<dbReference type="PANTHER" id="PTHR23513">
    <property type="entry name" value="INTEGRAL MEMBRANE EFFLUX PROTEIN-RELATED"/>
    <property type="match status" value="1"/>
</dbReference>
<proteinExistence type="predicted"/>
<keyword evidence="3" id="KW-1003">Cell membrane</keyword>
<comment type="subcellular location">
    <subcellularLocation>
        <location evidence="1">Cell membrane</location>
        <topology evidence="1">Multi-pass membrane protein</topology>
    </subcellularLocation>
</comment>
<evidence type="ECO:0000256" key="2">
    <source>
        <dbReference type="ARBA" id="ARBA00022448"/>
    </source>
</evidence>
<dbReference type="SUPFAM" id="SSF103473">
    <property type="entry name" value="MFS general substrate transporter"/>
    <property type="match status" value="1"/>
</dbReference>
<evidence type="ECO:0000259" key="8">
    <source>
        <dbReference type="PROSITE" id="PS50850"/>
    </source>
</evidence>
<dbReference type="EMBL" id="JAGQHR010000095">
    <property type="protein sequence ID" value="MCA9727000.1"/>
    <property type="molecule type" value="Genomic_DNA"/>
</dbReference>
<name>A0A956RNR9_UNCEI</name>
<feature type="transmembrane region" description="Helical" evidence="7">
    <location>
        <begin position="236"/>
        <end position="254"/>
    </location>
</feature>
<evidence type="ECO:0000313" key="10">
    <source>
        <dbReference type="Proteomes" id="UP000697710"/>
    </source>
</evidence>
<dbReference type="GO" id="GO:0022857">
    <property type="term" value="F:transmembrane transporter activity"/>
    <property type="evidence" value="ECO:0007669"/>
    <property type="project" value="InterPro"/>
</dbReference>
<feature type="transmembrane region" description="Helical" evidence="7">
    <location>
        <begin position="152"/>
        <end position="173"/>
    </location>
</feature>
<protein>
    <submittedName>
        <fullName evidence="9">MFS transporter</fullName>
    </submittedName>
</protein>
<feature type="domain" description="Major facilitator superfamily (MFS) profile" evidence="8">
    <location>
        <begin position="13"/>
        <end position="409"/>
    </location>
</feature>
<evidence type="ECO:0000313" key="9">
    <source>
        <dbReference type="EMBL" id="MCA9727000.1"/>
    </source>
</evidence>
<keyword evidence="6 7" id="KW-0472">Membrane</keyword>